<feature type="coiled-coil region" evidence="1">
    <location>
        <begin position="12"/>
        <end position="46"/>
    </location>
</feature>
<sequence>MDTDTDRSEKVKKATVRELDKKQMEIARAKMKKQKDAREVAKQEEKNWVEFRKLQVLYDCRPKSRGASRRDDDSFPRRRRGVSMGFGERKAYFLAIRPNPRYATWFGKRKNWQMKEKNDGKSMNKENEVFCVPVHLDERTLVETVLENEEENGEKKGNRAINPLVRGIPFWIIPDEEEEPNEDDLPIDRELIEKVLDGTFKISSNSLARNKFDPYSEVTSYKKLDRFFTRELIIGDTVKTVINLMEEPNENMFVHQFIDISEIGKKKENKKVFILDSFFRR</sequence>
<evidence type="ECO:0000313" key="4">
    <source>
        <dbReference type="WBParaSite" id="NBR_0000933601-mRNA-1"/>
    </source>
</evidence>
<gene>
    <name evidence="2" type="ORF">NBR_LOCUS9337</name>
</gene>
<evidence type="ECO:0000313" key="3">
    <source>
        <dbReference type="Proteomes" id="UP000271162"/>
    </source>
</evidence>
<protein>
    <submittedName>
        <fullName evidence="2 4">Uncharacterized protein</fullName>
    </submittedName>
</protein>
<dbReference type="WBParaSite" id="NBR_0000933601-mRNA-1">
    <property type="protein sequence ID" value="NBR_0000933601-mRNA-1"/>
    <property type="gene ID" value="NBR_0000933601"/>
</dbReference>
<keyword evidence="3" id="KW-1185">Reference proteome</keyword>
<organism evidence="4">
    <name type="scientific">Nippostrongylus brasiliensis</name>
    <name type="common">Rat hookworm</name>
    <dbReference type="NCBI Taxonomy" id="27835"/>
    <lineage>
        <taxon>Eukaryota</taxon>
        <taxon>Metazoa</taxon>
        <taxon>Ecdysozoa</taxon>
        <taxon>Nematoda</taxon>
        <taxon>Chromadorea</taxon>
        <taxon>Rhabditida</taxon>
        <taxon>Rhabditina</taxon>
        <taxon>Rhabditomorpha</taxon>
        <taxon>Strongyloidea</taxon>
        <taxon>Heligmosomidae</taxon>
        <taxon>Nippostrongylus</taxon>
    </lineage>
</organism>
<name>A0A0N4Y165_NIPBR</name>
<dbReference type="AlphaFoldDB" id="A0A0N4Y165"/>
<dbReference type="Proteomes" id="UP000271162">
    <property type="component" value="Unassembled WGS sequence"/>
</dbReference>
<keyword evidence="1" id="KW-0175">Coiled coil</keyword>
<proteinExistence type="predicted"/>
<dbReference type="EMBL" id="UYSL01020126">
    <property type="protein sequence ID" value="VDL72926.1"/>
    <property type="molecule type" value="Genomic_DNA"/>
</dbReference>
<accession>A0A0N4Y165</accession>
<reference evidence="2 3" key="2">
    <citation type="submission" date="2018-11" db="EMBL/GenBank/DDBJ databases">
        <authorList>
            <consortium name="Pathogen Informatics"/>
        </authorList>
    </citation>
    <scope>NUCLEOTIDE SEQUENCE [LARGE SCALE GENOMIC DNA]</scope>
</reference>
<evidence type="ECO:0000313" key="2">
    <source>
        <dbReference type="EMBL" id="VDL72926.1"/>
    </source>
</evidence>
<evidence type="ECO:0000256" key="1">
    <source>
        <dbReference type="SAM" id="Coils"/>
    </source>
</evidence>
<reference evidence="4" key="1">
    <citation type="submission" date="2017-02" db="UniProtKB">
        <authorList>
            <consortium name="WormBaseParasite"/>
        </authorList>
    </citation>
    <scope>IDENTIFICATION</scope>
</reference>